<feature type="transmembrane region" description="Helical" evidence="1">
    <location>
        <begin position="12"/>
        <end position="32"/>
    </location>
</feature>
<keyword evidence="1" id="KW-1133">Transmembrane helix</keyword>
<evidence type="ECO:0000313" key="2">
    <source>
        <dbReference type="EMBL" id="SDY15514.1"/>
    </source>
</evidence>
<name>A0A1H3HL34_9GAMM</name>
<feature type="transmembrane region" description="Helical" evidence="1">
    <location>
        <begin position="38"/>
        <end position="59"/>
    </location>
</feature>
<organism evidence="2 3">
    <name type="scientific">Aidingimonas halophila</name>
    <dbReference type="NCBI Taxonomy" id="574349"/>
    <lineage>
        <taxon>Bacteria</taxon>
        <taxon>Pseudomonadati</taxon>
        <taxon>Pseudomonadota</taxon>
        <taxon>Gammaproteobacteria</taxon>
        <taxon>Oceanospirillales</taxon>
        <taxon>Halomonadaceae</taxon>
        <taxon>Aidingimonas</taxon>
    </lineage>
</organism>
<reference evidence="2 3" key="1">
    <citation type="submission" date="2016-10" db="EMBL/GenBank/DDBJ databases">
        <authorList>
            <person name="de Groot N.N."/>
        </authorList>
    </citation>
    <scope>NUCLEOTIDE SEQUENCE [LARGE SCALE GENOMIC DNA]</scope>
    <source>
        <strain evidence="2 3">DSM 19219</strain>
    </source>
</reference>
<dbReference type="RefSeq" id="WP_092572285.1">
    <property type="nucleotide sequence ID" value="NZ_BMXH01000013.1"/>
</dbReference>
<sequence>MAGKSFDRLRALAIATQAVGFVTIITLETLLGDAARSWQALTLGGMLAAALSIAVARLYQRNKQRKFRDRARHDESN</sequence>
<dbReference type="OrthoDB" id="6174417at2"/>
<proteinExistence type="predicted"/>
<dbReference type="Proteomes" id="UP000198500">
    <property type="component" value="Unassembled WGS sequence"/>
</dbReference>
<keyword evidence="1" id="KW-0812">Transmembrane</keyword>
<protein>
    <submittedName>
        <fullName evidence="2">Uncharacterized protein</fullName>
    </submittedName>
</protein>
<evidence type="ECO:0000313" key="3">
    <source>
        <dbReference type="Proteomes" id="UP000198500"/>
    </source>
</evidence>
<keyword evidence="3" id="KW-1185">Reference proteome</keyword>
<dbReference type="EMBL" id="FNNI01000012">
    <property type="protein sequence ID" value="SDY15514.1"/>
    <property type="molecule type" value="Genomic_DNA"/>
</dbReference>
<keyword evidence="1" id="KW-0472">Membrane</keyword>
<accession>A0A1H3HL34</accession>
<dbReference type="AlphaFoldDB" id="A0A1H3HL34"/>
<gene>
    <name evidence="2" type="ORF">SAMN05443545_11233</name>
</gene>
<evidence type="ECO:0000256" key="1">
    <source>
        <dbReference type="SAM" id="Phobius"/>
    </source>
</evidence>